<dbReference type="PANTHER" id="PTHR34980:SF2">
    <property type="entry name" value="INNER MEMBRANE PROTEIN YHAH-RELATED"/>
    <property type="match status" value="1"/>
</dbReference>
<dbReference type="PANTHER" id="PTHR34980">
    <property type="entry name" value="INNER MEMBRANE PROTEIN-RELATED-RELATED"/>
    <property type="match status" value="1"/>
</dbReference>
<dbReference type="RefSeq" id="WP_189475591.1">
    <property type="nucleotide sequence ID" value="NZ_BMYM01000001.1"/>
</dbReference>
<dbReference type="Pfam" id="PF05656">
    <property type="entry name" value="DUF805"/>
    <property type="match status" value="1"/>
</dbReference>
<keyword evidence="3" id="KW-1185">Reference proteome</keyword>
<feature type="transmembrane region" description="Helical" evidence="1">
    <location>
        <begin position="26"/>
        <end position="49"/>
    </location>
</feature>
<dbReference type="AlphaFoldDB" id="A0A918XFC2"/>
<protein>
    <submittedName>
        <fullName evidence="2">DUF805 domain-containing protein</fullName>
    </submittedName>
</protein>
<feature type="transmembrane region" description="Helical" evidence="1">
    <location>
        <begin position="93"/>
        <end position="113"/>
    </location>
</feature>
<name>A0A918XFC2_9GAMM</name>
<comment type="caution">
    <text evidence="2">The sequence shown here is derived from an EMBL/GenBank/DDBJ whole genome shotgun (WGS) entry which is preliminary data.</text>
</comment>
<reference evidence="2" key="2">
    <citation type="submission" date="2020-09" db="EMBL/GenBank/DDBJ databases">
        <authorList>
            <person name="Sun Q."/>
            <person name="Kim S."/>
        </authorList>
    </citation>
    <scope>NUCLEOTIDE SEQUENCE</scope>
    <source>
        <strain evidence="2">KCTC 23430</strain>
    </source>
</reference>
<gene>
    <name evidence="2" type="ORF">GCM10007053_09420</name>
</gene>
<keyword evidence="1" id="KW-0472">Membrane</keyword>
<dbReference type="GO" id="GO:0005886">
    <property type="term" value="C:plasma membrane"/>
    <property type="evidence" value="ECO:0007669"/>
    <property type="project" value="TreeGrafter"/>
</dbReference>
<reference evidence="2" key="1">
    <citation type="journal article" date="2014" name="Int. J. Syst. Evol. Microbiol.">
        <title>Complete genome sequence of Corynebacterium casei LMG S-19264T (=DSM 44701T), isolated from a smear-ripened cheese.</title>
        <authorList>
            <consortium name="US DOE Joint Genome Institute (JGI-PGF)"/>
            <person name="Walter F."/>
            <person name="Albersmeier A."/>
            <person name="Kalinowski J."/>
            <person name="Ruckert C."/>
        </authorList>
    </citation>
    <scope>NUCLEOTIDE SEQUENCE</scope>
    <source>
        <strain evidence="2">KCTC 23430</strain>
    </source>
</reference>
<keyword evidence="1" id="KW-1133">Transmembrane helix</keyword>
<dbReference type="EMBL" id="BMYM01000001">
    <property type="protein sequence ID" value="GHD29244.1"/>
    <property type="molecule type" value="Genomic_DNA"/>
</dbReference>
<sequence length="128" mass="13913">MGFAEAVKSVLSQYVNFGGRAVRSEYWYWVLALVLIGVVLAIIDGAIVAPALGFEAFAPDAGQPLSSLFSLAIFLPTLAVAVRRLHDIGKRGWWVLIGLIPLLGGLVLIWFYVQPSETEANAWGEPRS</sequence>
<organism evidence="2 3">
    <name type="scientific">Parahalioglobus pacificus</name>
    <dbReference type="NCBI Taxonomy" id="930806"/>
    <lineage>
        <taxon>Bacteria</taxon>
        <taxon>Pseudomonadati</taxon>
        <taxon>Pseudomonadota</taxon>
        <taxon>Gammaproteobacteria</taxon>
        <taxon>Cellvibrionales</taxon>
        <taxon>Halieaceae</taxon>
        <taxon>Parahalioglobus</taxon>
    </lineage>
</organism>
<keyword evidence="1" id="KW-0812">Transmembrane</keyword>
<evidence type="ECO:0000313" key="2">
    <source>
        <dbReference type="EMBL" id="GHD29244.1"/>
    </source>
</evidence>
<feature type="transmembrane region" description="Helical" evidence="1">
    <location>
        <begin position="61"/>
        <end position="81"/>
    </location>
</feature>
<evidence type="ECO:0000313" key="3">
    <source>
        <dbReference type="Proteomes" id="UP000644693"/>
    </source>
</evidence>
<dbReference type="InterPro" id="IPR008523">
    <property type="entry name" value="DUF805"/>
</dbReference>
<accession>A0A918XFC2</accession>
<evidence type="ECO:0000256" key="1">
    <source>
        <dbReference type="SAM" id="Phobius"/>
    </source>
</evidence>
<proteinExistence type="predicted"/>
<dbReference type="Proteomes" id="UP000644693">
    <property type="component" value="Unassembled WGS sequence"/>
</dbReference>